<comment type="caution">
    <text evidence="2">The sequence shown here is derived from an EMBL/GenBank/DDBJ whole genome shotgun (WGS) entry which is preliminary data.</text>
</comment>
<evidence type="ECO:0000256" key="1">
    <source>
        <dbReference type="SAM" id="Phobius"/>
    </source>
</evidence>
<proteinExistence type="predicted"/>
<gene>
    <name evidence="2" type="ORF">MAGR_42210</name>
</gene>
<evidence type="ECO:0000313" key="2">
    <source>
        <dbReference type="EMBL" id="GFG52780.1"/>
    </source>
</evidence>
<dbReference type="Proteomes" id="UP000465302">
    <property type="component" value="Unassembled WGS sequence"/>
</dbReference>
<feature type="transmembrane region" description="Helical" evidence="1">
    <location>
        <begin position="9"/>
        <end position="32"/>
    </location>
</feature>
<organism evidence="2 3">
    <name type="scientific">Mycolicibacterium agri</name>
    <name type="common">Mycobacterium agri</name>
    <dbReference type="NCBI Taxonomy" id="36811"/>
    <lineage>
        <taxon>Bacteria</taxon>
        <taxon>Bacillati</taxon>
        <taxon>Actinomycetota</taxon>
        <taxon>Actinomycetes</taxon>
        <taxon>Mycobacteriales</taxon>
        <taxon>Mycobacteriaceae</taxon>
        <taxon>Mycolicibacterium</taxon>
    </lineage>
</organism>
<sequence>MHRRHARAFYLGVVGLAMIGVGLLALNFPVFIDAFDQFGFQIKCGNGYFANLSQAQEATGGDYVGQCENALMWRRLWTIPLVAIGAVILAVIILVEATVWGRESAFGTDSAS</sequence>
<keyword evidence="1" id="KW-1133">Transmembrane helix</keyword>
<keyword evidence="1" id="KW-0472">Membrane</keyword>
<dbReference type="AlphaFoldDB" id="A0A7I9W5E9"/>
<dbReference type="EMBL" id="BLKS01000001">
    <property type="protein sequence ID" value="GFG52780.1"/>
    <property type="molecule type" value="Genomic_DNA"/>
</dbReference>
<keyword evidence="1" id="KW-0812">Transmembrane</keyword>
<evidence type="ECO:0000313" key="3">
    <source>
        <dbReference type="Proteomes" id="UP000465302"/>
    </source>
</evidence>
<evidence type="ECO:0008006" key="4">
    <source>
        <dbReference type="Google" id="ProtNLM"/>
    </source>
</evidence>
<feature type="transmembrane region" description="Helical" evidence="1">
    <location>
        <begin position="76"/>
        <end position="95"/>
    </location>
</feature>
<dbReference type="RefSeq" id="WP_174814693.1">
    <property type="nucleotide sequence ID" value="NZ_BLKS01000001.1"/>
</dbReference>
<protein>
    <recommendedName>
        <fullName evidence="4">Transmembrane protein</fullName>
    </recommendedName>
</protein>
<name>A0A7I9W5E9_MYCAG</name>
<accession>A0A7I9W5E9</accession>
<reference evidence="2 3" key="1">
    <citation type="journal article" date="2019" name="Emerg. Microbes Infect.">
        <title>Comprehensive subspecies identification of 175 nontuberculous mycobacteria species based on 7547 genomic profiles.</title>
        <authorList>
            <person name="Matsumoto Y."/>
            <person name="Kinjo T."/>
            <person name="Motooka D."/>
            <person name="Nabeya D."/>
            <person name="Jung N."/>
            <person name="Uechi K."/>
            <person name="Horii T."/>
            <person name="Iida T."/>
            <person name="Fujita J."/>
            <person name="Nakamura S."/>
        </authorList>
    </citation>
    <scope>NUCLEOTIDE SEQUENCE [LARGE SCALE GENOMIC DNA]</scope>
    <source>
        <strain evidence="2 3">JCM 6377</strain>
    </source>
</reference>